<accession>E1ZLC4</accession>
<dbReference type="FunCoup" id="E1ZLC4">
    <property type="interactions" value="182"/>
</dbReference>
<dbReference type="GO" id="GO:0005930">
    <property type="term" value="C:axoneme"/>
    <property type="evidence" value="ECO:0007669"/>
    <property type="project" value="UniProtKB-SubCell"/>
</dbReference>
<reference evidence="3 4" key="1">
    <citation type="journal article" date="2010" name="Plant Cell">
        <title>The Chlorella variabilis NC64A genome reveals adaptation to photosymbiosis, coevolution with viruses, and cryptic sex.</title>
        <authorList>
            <person name="Blanc G."/>
            <person name="Duncan G."/>
            <person name="Agarkova I."/>
            <person name="Borodovsky M."/>
            <person name="Gurnon J."/>
            <person name="Kuo A."/>
            <person name="Lindquist E."/>
            <person name="Lucas S."/>
            <person name="Pangilinan J."/>
            <person name="Polle J."/>
            <person name="Salamov A."/>
            <person name="Terry A."/>
            <person name="Yamada T."/>
            <person name="Dunigan D.D."/>
            <person name="Grigoriev I.V."/>
            <person name="Claverie J.M."/>
            <person name="Van Etten J.L."/>
        </authorList>
    </citation>
    <scope>NUCLEOTIDE SEQUENCE [LARGE SCALE GENOMIC DNA]</scope>
    <source>
        <strain evidence="3 4">NC64A</strain>
    </source>
</reference>
<protein>
    <submittedName>
        <fullName evidence="3">Uncharacterized protein</fullName>
    </submittedName>
</protein>
<dbReference type="Gene3D" id="3.80.10.10">
    <property type="entry name" value="Ribonuclease Inhibitor"/>
    <property type="match status" value="1"/>
</dbReference>
<dbReference type="KEGG" id="cvr:CHLNCDRAFT_53938"/>
<name>E1ZLC4_CHLVA</name>
<dbReference type="RefSeq" id="XP_005845481.1">
    <property type="nucleotide sequence ID" value="XM_005845419.1"/>
</dbReference>
<gene>
    <name evidence="3" type="ORF">CHLNCDRAFT_53938</name>
</gene>
<dbReference type="eggNOG" id="ENOG502QTW3">
    <property type="taxonomic scope" value="Eukaryota"/>
</dbReference>
<dbReference type="OrthoDB" id="514165at2759"/>
<dbReference type="InterPro" id="IPR032675">
    <property type="entry name" value="LRR_dom_sf"/>
</dbReference>
<evidence type="ECO:0000313" key="3">
    <source>
        <dbReference type="EMBL" id="EFN53379.1"/>
    </source>
</evidence>
<evidence type="ECO:0000256" key="1">
    <source>
        <dbReference type="ARBA" id="ARBA00004430"/>
    </source>
</evidence>
<organism evidence="4">
    <name type="scientific">Chlorella variabilis</name>
    <name type="common">Green alga</name>
    <dbReference type="NCBI Taxonomy" id="554065"/>
    <lineage>
        <taxon>Eukaryota</taxon>
        <taxon>Viridiplantae</taxon>
        <taxon>Chlorophyta</taxon>
        <taxon>core chlorophytes</taxon>
        <taxon>Trebouxiophyceae</taxon>
        <taxon>Chlorellales</taxon>
        <taxon>Chlorellaceae</taxon>
        <taxon>Chlorella clade</taxon>
        <taxon>Chlorella</taxon>
    </lineage>
</organism>
<comment type="subcellular location">
    <subcellularLocation>
        <location evidence="1">Cytoplasm</location>
        <location evidence="1">Cytoskeleton</location>
        <location evidence="1">Cilium axoneme</location>
    </subcellularLocation>
</comment>
<evidence type="ECO:0000256" key="2">
    <source>
        <dbReference type="SAM" id="MobiDB-lite"/>
    </source>
</evidence>
<dbReference type="AlphaFoldDB" id="E1ZLC4"/>
<dbReference type="GeneID" id="17352783"/>
<dbReference type="OMA" id="RWWWRRS"/>
<proteinExistence type="predicted"/>
<dbReference type="Proteomes" id="UP000008141">
    <property type="component" value="Unassembled WGS sequence"/>
</dbReference>
<dbReference type="EMBL" id="GL433852">
    <property type="protein sequence ID" value="EFN53379.1"/>
    <property type="molecule type" value="Genomic_DNA"/>
</dbReference>
<dbReference type="InParanoid" id="E1ZLC4"/>
<evidence type="ECO:0000313" key="4">
    <source>
        <dbReference type="Proteomes" id="UP000008141"/>
    </source>
</evidence>
<feature type="compositionally biased region" description="Basic and acidic residues" evidence="2">
    <location>
        <begin position="15"/>
        <end position="27"/>
    </location>
</feature>
<dbReference type="STRING" id="554065.E1ZLC4"/>
<sequence>MAQRSSGSSGAVHGMRRERGATHREEDAWGSASADEGPQGPQEGQRVLGEHLEELLSDPGCAEYVLPLLPAEAKACLLAVARLRRLLCDAALLLLADQGQHILDLRGCGDLLSDSGIRAAIRRMPDLRLADLTSCPVGADTLRALGEACPGLHVLRLGSPLTDASAGRGLKDVLPVLEQRHAAPAADSWDALLEVEGDEQALLAAVAGGARLMQLHCLAWPNIPHRLAEHCRAACPMVALNPSEEQVVALRLMPACDPAVQLDAALLAEVAGSERWQAGAKEQPREPIVHIAEKFRLAYLSRAQRVSAKMERNWQQARRRELRRSKGEALIRQWESEF</sequence>
<feature type="region of interest" description="Disordered" evidence="2">
    <location>
        <begin position="1"/>
        <end position="44"/>
    </location>
</feature>
<keyword evidence="4" id="KW-1185">Reference proteome</keyword>